<dbReference type="GO" id="GO:0003677">
    <property type="term" value="F:DNA binding"/>
    <property type="evidence" value="ECO:0007669"/>
    <property type="project" value="InterPro"/>
</dbReference>
<protein>
    <submittedName>
        <fullName evidence="3">Transposase</fullName>
    </submittedName>
</protein>
<evidence type="ECO:0000259" key="2">
    <source>
        <dbReference type="Pfam" id="PF13340"/>
    </source>
</evidence>
<name>A0A0M4T9H3_9GAMM</name>
<evidence type="ECO:0000313" key="3">
    <source>
        <dbReference type="EMBL" id="ALF60721.1"/>
    </source>
</evidence>
<feature type="domain" description="Transposase IS4-like" evidence="1">
    <location>
        <begin position="113"/>
        <end position="242"/>
    </location>
</feature>
<dbReference type="InterPro" id="IPR025161">
    <property type="entry name" value="IS402-like_dom"/>
</dbReference>
<gene>
    <name evidence="3" type="ORF">AOC03_03045</name>
</gene>
<dbReference type="Proteomes" id="UP000059847">
    <property type="component" value="Chromosome"/>
</dbReference>
<dbReference type="GO" id="GO:0004803">
    <property type="term" value="F:transposase activity"/>
    <property type="evidence" value="ECO:0007669"/>
    <property type="project" value="InterPro"/>
</dbReference>
<accession>A0A0M4T9H3</accession>
<dbReference type="AlphaFoldDB" id="A0A0M4T9H3"/>
<organism evidence="3 4">
    <name type="scientific">Psychrobacter urativorans</name>
    <dbReference type="NCBI Taxonomy" id="45610"/>
    <lineage>
        <taxon>Bacteria</taxon>
        <taxon>Pseudomonadati</taxon>
        <taxon>Pseudomonadota</taxon>
        <taxon>Gammaproteobacteria</taxon>
        <taxon>Moraxellales</taxon>
        <taxon>Moraxellaceae</taxon>
        <taxon>Psychrobacter</taxon>
    </lineage>
</organism>
<keyword evidence="4" id="KW-1185">Reference proteome</keyword>
<proteinExistence type="predicted"/>
<evidence type="ECO:0000259" key="1">
    <source>
        <dbReference type="Pfam" id="PF01609"/>
    </source>
</evidence>
<dbReference type="NCBIfam" id="NF033580">
    <property type="entry name" value="transpos_IS5_3"/>
    <property type="match status" value="1"/>
</dbReference>
<dbReference type="EMBL" id="CP012678">
    <property type="protein sequence ID" value="ALF60721.1"/>
    <property type="molecule type" value="Genomic_DNA"/>
</dbReference>
<dbReference type="InterPro" id="IPR002559">
    <property type="entry name" value="Transposase_11"/>
</dbReference>
<dbReference type="Pfam" id="PF01609">
    <property type="entry name" value="DDE_Tnp_1"/>
    <property type="match status" value="1"/>
</dbReference>
<evidence type="ECO:0000313" key="4">
    <source>
        <dbReference type="Proteomes" id="UP000059847"/>
    </source>
</evidence>
<dbReference type="GO" id="GO:0006313">
    <property type="term" value="P:DNA transposition"/>
    <property type="evidence" value="ECO:0007669"/>
    <property type="project" value="InterPro"/>
</dbReference>
<dbReference type="Pfam" id="PF13340">
    <property type="entry name" value="DUF4096"/>
    <property type="match status" value="1"/>
</dbReference>
<sequence length="245" mass="27983">MTFLKEIDYILLELNIYDKRNLRNTVEGVLYRMRDGCPWHDLPEYVGKSNIVYKAYQRWFCSNKLVTLFALLIKDADCEWVFINGAHIKAHHHSSGGNEVAQAIAISKSVAGHAIKIHLTVDDHGNPITFISSDGTTHDVKVTPNLINKIDLSNTDILCADKGYDFEALRAHVKQAGCLNNIPRKQNTKSTNNHMDWQLYKVSHLVENAFAKLKNYRAVATRFDKLRQSYENTVALACAYFWLQL</sequence>
<dbReference type="PANTHER" id="PTHR30007">
    <property type="entry name" value="PHP DOMAIN PROTEIN"/>
    <property type="match status" value="1"/>
</dbReference>
<feature type="domain" description="Insertion element IS402-like" evidence="2">
    <location>
        <begin position="19"/>
        <end position="60"/>
    </location>
</feature>
<reference evidence="3 4" key="1">
    <citation type="submission" date="2015-09" db="EMBL/GenBank/DDBJ databases">
        <title>Complete genome of Psychrobacter urativorans R10.10B.</title>
        <authorList>
            <person name="See-Too W.S."/>
            <person name="Chan K.G."/>
        </authorList>
    </citation>
    <scope>NUCLEOTIDE SEQUENCE [LARGE SCALE GENOMIC DNA]</scope>
    <source>
        <strain evidence="3 4">R10.10B</strain>
    </source>
</reference>
<dbReference type="KEGG" id="pur:AOC03_03045"/>
<dbReference type="PANTHER" id="PTHR30007:SF1">
    <property type="entry name" value="BLR1914 PROTEIN"/>
    <property type="match status" value="1"/>
</dbReference>